<dbReference type="SMART" id="SM00086">
    <property type="entry name" value="PAC"/>
    <property type="match status" value="7"/>
</dbReference>
<feature type="domain" description="PAC" evidence="8">
    <location>
        <begin position="1295"/>
        <end position="1347"/>
    </location>
</feature>
<dbReference type="Gene3D" id="3.30.450.20">
    <property type="entry name" value="PAS domain"/>
    <property type="match status" value="9"/>
</dbReference>
<dbReference type="CDD" id="cd00130">
    <property type="entry name" value="PAS"/>
    <property type="match status" value="7"/>
</dbReference>
<dbReference type="SUPFAM" id="SSF55874">
    <property type="entry name" value="ATPase domain of HSP90 chaperone/DNA topoisomerase II/histidine kinase"/>
    <property type="match status" value="1"/>
</dbReference>
<dbReference type="GO" id="GO:0004673">
    <property type="term" value="F:protein histidine kinase activity"/>
    <property type="evidence" value="ECO:0007669"/>
    <property type="project" value="UniProtKB-EC"/>
</dbReference>
<dbReference type="InterPro" id="IPR013655">
    <property type="entry name" value="PAS_fold_3"/>
</dbReference>
<keyword evidence="10" id="KW-1185">Reference proteome</keyword>
<reference evidence="9 10" key="1">
    <citation type="submission" date="2021-05" db="EMBL/GenBank/DDBJ databases">
        <title>A novel Methanospirillum isolate from a pyrite-forming mixed culture.</title>
        <authorList>
            <person name="Bunk B."/>
            <person name="Sproer C."/>
            <person name="Spring S."/>
            <person name="Pester M."/>
        </authorList>
    </citation>
    <scope>NUCLEOTIDE SEQUENCE [LARGE SCALE GENOMIC DNA]</scope>
    <source>
        <strain evidence="9 10">J.3.6.1-F.2.7.3</strain>
    </source>
</reference>
<proteinExistence type="predicted"/>
<evidence type="ECO:0000256" key="5">
    <source>
        <dbReference type="ARBA" id="ARBA00022777"/>
    </source>
</evidence>
<dbReference type="EMBL" id="CP075546">
    <property type="protein sequence ID" value="QVV87729.1"/>
    <property type="molecule type" value="Genomic_DNA"/>
</dbReference>
<dbReference type="InterPro" id="IPR003018">
    <property type="entry name" value="GAF"/>
</dbReference>
<sequence>MNEENNPGLRDIINLILTISTRFVNVLPENIDEEITACIAEIGSFTNVDRSYVFFLSSDGTTMSCSFEWCAEGIQSLKDNFQNIPTSMYQRWIDILSRFEPIHISHPSDLTKGSDTEKEMLNKLGIQSILVVPLVIHKKLIGFLGFDNFLKQKFWDQQIITLLEIIAKDIASLTYRKDVYNAHIKSEKKVRNLIQNIPGMVYSASYNWSVNIITNSENLCGYSEDNFKNHDIEWINLIFAEDINRVFEESQALLQEPVQSMVQEYRIVHKNGEIRWVRDHKTSIFSHNGSFIGVDGIVFDITDIKKDEEKIGANQKQLINVLENLPNPVIVGHDGVVSYANPSMMKMLQCDCNNFDELLRSSILADYYDNIHSALNRQNHTESIEPYELEFENKSGDTETVLIHSNTIDFYNIPSYLFVLTDITQLKKTENLLEVTAFNLRERMKELNCLQLVSNILFRSGYDVKTALSQLLDVIPQAFQFPDITTVNIILRDQIFQNYNFTETSWRLSTPILSNSIEVGRIEIAYLEKRPELSIGPFMSEEQDLLNTIAQRIGKFDELITAHETLQKNEKRLAFTLEITRLGVWEVDWFTKNATRNIRHAQIFGYDDLLSEWSLEIFLGHIISEEREYVQSSIQYAIEHHQKMQINCRIIRKDNVIKWIAIIGEALYDETEKPIKFLGVVQDITEFKEVEEAIKASEEKFRLVVESAPDAIFIQLNGKFSYLNPSACTLFGITSQEQLLGSSVIDRFHPDFHDIVKKRIKNLNEDHISVELIEEVILTFDNNPVDVEVSAVPFFYQNSHGALVFLRNITDRKKAISAMQESEQALSAMINSITEPAFLINTNGHVITANDTMAEWIGFSGKEEIIGKNGLNELKPEIKQFYQDKIAEIVETKKPIRFEDYHFKKSALTSMYPIPDDNGIITRIAVYLLDITQLKKTEEIKIQTENRLKSAMKTGKIAWWEMDMPEGRIRFDDRKATMLGYDPHIFEHYRDFTNLIHPDDLNLAMQSMNNHLKGITEEYAIDYRIRDVSGNYHWYRDVGKITQRYEDKKPKILTGVVMDITKNKLSEEVIRKSEAQYRLLADNISDVPWVLNIKTGTWNYMSPSVERLTGFTVEETLQKTINEVMTQSSYDYLAKALADRISLFFSNPHKKNYYIDEIEQIRKDGSTVWTEVTSKFITNKKGETLVVGVSRDISSRKEAEIALQESKQFFEDVINFLPDPTFVINTSGNILAWNHAMEGLSRIAAQEILGKGNYEYSQHLYGERIPILIDYVLHPDLVDDITEKYSNFREEGSTIIAENKITSPDGQVQFYMIAVSPLFDTRKNIIGAIESIRDITELKRTEKDLAELNKNLEKIVLDRTKSLEEEIELRKKAEEDIAISLKEKEMLLKEIHHRVKNNMQVISSLLLLQSQTIQDEYIKGLFKESMVRIKSIALVHEQLYRSDNLSRIDYSDYLRKMFHPLFDAYRTDMQQVKMVIDANPVQITIEKAVPCSLIVNELISNSLKHAFPGDTKGEIHIRFSFDAHTNVYTLDYADNGIGFPEGFNPEKTGSLGMSLIKGLTKQLEGKLEFVLGNGIHYLITFPSKEKI</sequence>
<feature type="domain" description="PAS" evidence="7">
    <location>
        <begin position="1073"/>
        <end position="1137"/>
    </location>
</feature>
<evidence type="ECO:0000256" key="6">
    <source>
        <dbReference type="SAM" id="Coils"/>
    </source>
</evidence>
<evidence type="ECO:0000313" key="10">
    <source>
        <dbReference type="Proteomes" id="UP000680656"/>
    </source>
</evidence>
<dbReference type="PROSITE" id="PS50113">
    <property type="entry name" value="PAC"/>
    <property type="match status" value="4"/>
</dbReference>
<dbReference type="EC" id="2.7.13.3" evidence="2"/>
<evidence type="ECO:0000313" key="9">
    <source>
        <dbReference type="EMBL" id="QVV87729.1"/>
    </source>
</evidence>
<dbReference type="NCBIfam" id="TIGR00229">
    <property type="entry name" value="sensory_box"/>
    <property type="match status" value="7"/>
</dbReference>
<feature type="coiled-coil region" evidence="6">
    <location>
        <begin position="1335"/>
        <end position="1390"/>
    </location>
</feature>
<dbReference type="KEGG" id="mrtj:KHC33_10205"/>
<dbReference type="Pfam" id="PF00989">
    <property type="entry name" value="PAS"/>
    <property type="match status" value="2"/>
</dbReference>
<dbReference type="SUPFAM" id="SSF55785">
    <property type="entry name" value="PYP-like sensor domain (PAS domain)"/>
    <property type="match status" value="8"/>
</dbReference>
<dbReference type="SMART" id="SM00091">
    <property type="entry name" value="PAS"/>
    <property type="match status" value="7"/>
</dbReference>
<dbReference type="InterPro" id="IPR000014">
    <property type="entry name" value="PAS"/>
</dbReference>
<dbReference type="InterPro" id="IPR011495">
    <property type="entry name" value="Sig_transdc_His_kin_sub2_dim/P"/>
</dbReference>
<dbReference type="Gene3D" id="3.30.565.10">
    <property type="entry name" value="Histidine kinase-like ATPase, C-terminal domain"/>
    <property type="match status" value="1"/>
</dbReference>
<dbReference type="InterPro" id="IPR029016">
    <property type="entry name" value="GAF-like_dom_sf"/>
</dbReference>
<dbReference type="Proteomes" id="UP000680656">
    <property type="component" value="Chromosome"/>
</dbReference>
<dbReference type="PANTHER" id="PTHR43304:SF1">
    <property type="entry name" value="PAC DOMAIN-CONTAINING PROTEIN"/>
    <property type="match status" value="1"/>
</dbReference>
<dbReference type="PROSITE" id="PS50112">
    <property type="entry name" value="PAS"/>
    <property type="match status" value="4"/>
</dbReference>
<dbReference type="PANTHER" id="PTHR43304">
    <property type="entry name" value="PHYTOCHROME-LIKE PROTEIN CPH1"/>
    <property type="match status" value="1"/>
</dbReference>
<evidence type="ECO:0000259" key="7">
    <source>
        <dbReference type="PROSITE" id="PS50112"/>
    </source>
</evidence>
<feature type="domain" description="PAS" evidence="7">
    <location>
        <begin position="822"/>
        <end position="893"/>
    </location>
</feature>
<dbReference type="GO" id="GO:0006355">
    <property type="term" value="P:regulation of DNA-templated transcription"/>
    <property type="evidence" value="ECO:0007669"/>
    <property type="project" value="InterPro"/>
</dbReference>
<evidence type="ECO:0000256" key="2">
    <source>
        <dbReference type="ARBA" id="ARBA00012438"/>
    </source>
</evidence>
<dbReference type="Pfam" id="PF08448">
    <property type="entry name" value="PAS_4"/>
    <property type="match status" value="1"/>
</dbReference>
<feature type="domain" description="PAC" evidence="8">
    <location>
        <begin position="261"/>
        <end position="313"/>
    </location>
</feature>
<dbReference type="Pfam" id="PF01590">
    <property type="entry name" value="GAF"/>
    <property type="match status" value="1"/>
</dbReference>
<accession>A0A8E7AYV5</accession>
<dbReference type="SMART" id="SM00387">
    <property type="entry name" value="HATPase_c"/>
    <property type="match status" value="1"/>
</dbReference>
<protein>
    <recommendedName>
        <fullName evidence="2">histidine kinase</fullName>
        <ecNumber evidence="2">2.7.13.3</ecNumber>
    </recommendedName>
</protein>
<dbReference type="Pfam" id="PF07568">
    <property type="entry name" value="HisKA_2"/>
    <property type="match status" value="1"/>
</dbReference>
<dbReference type="InterPro" id="IPR000700">
    <property type="entry name" value="PAS-assoc_C"/>
</dbReference>
<evidence type="ECO:0000259" key="8">
    <source>
        <dbReference type="PROSITE" id="PS50113"/>
    </source>
</evidence>
<evidence type="ECO:0000256" key="1">
    <source>
        <dbReference type="ARBA" id="ARBA00000085"/>
    </source>
</evidence>
<keyword evidence="3" id="KW-0597">Phosphoprotein</keyword>
<dbReference type="GeneID" id="65097559"/>
<dbReference type="InterPro" id="IPR003594">
    <property type="entry name" value="HATPase_dom"/>
</dbReference>
<keyword evidence="6" id="KW-0175">Coiled coil</keyword>
<gene>
    <name evidence="9" type="ORF">KHC33_10205</name>
</gene>
<comment type="catalytic activity">
    <reaction evidence="1">
        <text>ATP + protein L-histidine = ADP + protein N-phospho-L-histidine.</text>
        <dbReference type="EC" id="2.7.13.3"/>
    </reaction>
</comment>
<dbReference type="InterPro" id="IPR052162">
    <property type="entry name" value="Sensor_kinase/Photoreceptor"/>
</dbReference>
<dbReference type="Gene3D" id="3.30.450.40">
    <property type="match status" value="1"/>
</dbReference>
<dbReference type="SUPFAM" id="SSF55781">
    <property type="entry name" value="GAF domain-like"/>
    <property type="match status" value="1"/>
</dbReference>
<dbReference type="Pfam" id="PF02518">
    <property type="entry name" value="HATPase_c"/>
    <property type="match status" value="1"/>
</dbReference>
<organism evidence="9 10">
    <name type="scientific">Methanospirillum purgamenti</name>
    <dbReference type="NCBI Taxonomy" id="2834276"/>
    <lineage>
        <taxon>Archaea</taxon>
        <taxon>Methanobacteriati</taxon>
        <taxon>Methanobacteriota</taxon>
        <taxon>Stenosarchaea group</taxon>
        <taxon>Methanomicrobia</taxon>
        <taxon>Methanomicrobiales</taxon>
        <taxon>Methanospirillaceae</taxon>
        <taxon>Methanospirillum</taxon>
    </lineage>
</organism>
<keyword evidence="4" id="KW-0808">Transferase</keyword>
<dbReference type="InterPro" id="IPR001610">
    <property type="entry name" value="PAC"/>
</dbReference>
<dbReference type="RefSeq" id="WP_214418549.1">
    <property type="nucleotide sequence ID" value="NZ_CP075546.1"/>
</dbReference>
<keyword evidence="5" id="KW-0418">Kinase</keyword>
<dbReference type="InterPro" id="IPR013767">
    <property type="entry name" value="PAS_fold"/>
</dbReference>
<feature type="domain" description="PAS" evidence="7">
    <location>
        <begin position="697"/>
        <end position="767"/>
    </location>
</feature>
<dbReference type="InterPro" id="IPR013656">
    <property type="entry name" value="PAS_4"/>
</dbReference>
<dbReference type="InterPro" id="IPR035965">
    <property type="entry name" value="PAS-like_dom_sf"/>
</dbReference>
<dbReference type="InterPro" id="IPR036890">
    <property type="entry name" value="HATPase_C_sf"/>
</dbReference>
<dbReference type="Pfam" id="PF08447">
    <property type="entry name" value="PAS_3"/>
    <property type="match status" value="3"/>
</dbReference>
<evidence type="ECO:0000256" key="4">
    <source>
        <dbReference type="ARBA" id="ARBA00022679"/>
    </source>
</evidence>
<dbReference type="Pfam" id="PF13426">
    <property type="entry name" value="PAS_9"/>
    <property type="match status" value="2"/>
</dbReference>
<feature type="domain" description="PAC" evidence="8">
    <location>
        <begin position="1154"/>
        <end position="1205"/>
    </location>
</feature>
<evidence type="ECO:0000256" key="3">
    <source>
        <dbReference type="ARBA" id="ARBA00022553"/>
    </source>
</evidence>
<feature type="domain" description="PAS" evidence="7">
    <location>
        <begin position="1206"/>
        <end position="1292"/>
    </location>
</feature>
<feature type="domain" description="PAC" evidence="8">
    <location>
        <begin position="644"/>
        <end position="696"/>
    </location>
</feature>
<name>A0A8E7AYV5_9EURY</name>
<dbReference type="Gene3D" id="2.10.70.100">
    <property type="match status" value="1"/>
</dbReference>